<dbReference type="RefSeq" id="WP_126616196.1">
    <property type="nucleotide sequence ID" value="NZ_CP137087.1"/>
</dbReference>
<accession>A0A346FVE4</accession>
<dbReference type="AlphaFoldDB" id="A0A346FVE4"/>
<keyword evidence="1" id="KW-0614">Plasmid</keyword>
<dbReference type="EMBL" id="MH491967">
    <property type="protein sequence ID" value="AXN76444.1"/>
    <property type="molecule type" value="Genomic_DNA"/>
</dbReference>
<proteinExistence type="predicted"/>
<geneLocation type="plasmid" evidence="1">
    <name>pHFK418-NDM</name>
</geneLocation>
<evidence type="ECO:0008006" key="2">
    <source>
        <dbReference type="Google" id="ProtNLM"/>
    </source>
</evidence>
<name>A0A346FVE4_PROMI</name>
<evidence type="ECO:0000313" key="1">
    <source>
        <dbReference type="EMBL" id="AXN76444.1"/>
    </source>
</evidence>
<sequence length="102" mass="11474">MTLQERQQFWQQHIGAWQASDSSGAAFCKQHDLNYAQFNYWRKKLQVNEVVEKPAGFAQVTQLAASHNRLHDELGVHLPSGISFSGVNAGNLDLVLALLRQL</sequence>
<reference evidence="1" key="1">
    <citation type="submission" date="2018-10" db="EMBL/GenBank/DDBJ databases">
        <title>Proteus mirabilis strain HFK418 plasmid pHFK418-NDM, complete sequence.</title>
        <authorList>
            <person name="Dong D."/>
            <person name="Jia N."/>
            <person name="Zhang H."/>
            <person name="Zhao H."/>
            <person name="Liu Z."/>
            <person name="Zhu Y."/>
        </authorList>
    </citation>
    <scope>NUCLEOTIDE SEQUENCE</scope>
    <source>
        <strain evidence="1">HFK418</strain>
        <plasmid evidence="1">pHFK418-NDM</plasmid>
    </source>
</reference>
<protein>
    <recommendedName>
        <fullName evidence="2">IS66 family insertion sequence element accessory protein TnpB</fullName>
    </recommendedName>
</protein>
<organism evidence="1">
    <name type="scientific">Proteus mirabilis</name>
    <dbReference type="NCBI Taxonomy" id="584"/>
    <lineage>
        <taxon>Bacteria</taxon>
        <taxon>Pseudomonadati</taxon>
        <taxon>Pseudomonadota</taxon>
        <taxon>Gammaproteobacteria</taxon>
        <taxon>Enterobacterales</taxon>
        <taxon>Morganellaceae</taxon>
        <taxon>Proteus</taxon>
    </lineage>
</organism>
<dbReference type="NCBIfam" id="NF047593">
    <property type="entry name" value="IS66_ISAeme5_TnpA"/>
    <property type="match status" value="1"/>
</dbReference>